<organism evidence="3 4">
    <name type="scientific">Lepidopterella palustris CBS 459.81</name>
    <dbReference type="NCBI Taxonomy" id="1314670"/>
    <lineage>
        <taxon>Eukaryota</taxon>
        <taxon>Fungi</taxon>
        <taxon>Dikarya</taxon>
        <taxon>Ascomycota</taxon>
        <taxon>Pezizomycotina</taxon>
        <taxon>Dothideomycetes</taxon>
        <taxon>Pleosporomycetidae</taxon>
        <taxon>Mytilinidiales</taxon>
        <taxon>Argynnaceae</taxon>
        <taxon>Lepidopterella</taxon>
    </lineage>
</organism>
<proteinExistence type="predicted"/>
<evidence type="ECO:0000313" key="4">
    <source>
        <dbReference type="Proteomes" id="UP000250266"/>
    </source>
</evidence>
<dbReference type="InterPro" id="IPR048273">
    <property type="entry name" value="Luciferase"/>
</dbReference>
<dbReference type="PANTHER" id="PTHR38695">
    <property type="entry name" value="AMINO ACID PERMEASE_ SLC12A DOMAIN-CONTAINING PROTEIN"/>
    <property type="match status" value="1"/>
</dbReference>
<dbReference type="OrthoDB" id="9987011at2759"/>
<sequence length="297" mass="33238">MSSLSSALTSLSSSSFTCLKHPAILLSFRLIFLLIPISVLYFLYRDYNAFKLLGPGGTPSTPLGYIKIKLLSIFALRNVYKPISIPSHFRPQSGYLATLPTRTGTRPQVRGIAPQRQQDQRSPTHIFNLLSAALRELAQQPKNQLSERTSCFEKHSAGLFALTPITRTCRGEVCHAHPSDGSLHMTLHPADAKLVIENRWGERHPLAKGGWFRRFVPREFMMIYAPRDEMEVETVVDIVCAAAWWVSGINIGTITGRDFKQERLLDVEVDAEAQAACWGCRKRLCQKVDVGQMVGKA</sequence>
<gene>
    <name evidence="3" type="ORF">K432DRAFT_377154</name>
</gene>
<feature type="transmembrane region" description="Helical" evidence="1">
    <location>
        <begin position="25"/>
        <end position="44"/>
    </location>
</feature>
<keyword evidence="1" id="KW-1133">Transmembrane helix</keyword>
<name>A0A8E2JL18_9PEZI</name>
<dbReference type="Pfam" id="PF17648">
    <property type="entry name" value="Luciferase"/>
    <property type="match status" value="1"/>
</dbReference>
<dbReference type="Proteomes" id="UP000250266">
    <property type="component" value="Unassembled WGS sequence"/>
</dbReference>
<keyword evidence="1" id="KW-0472">Membrane</keyword>
<evidence type="ECO:0000313" key="3">
    <source>
        <dbReference type="EMBL" id="OCK85909.1"/>
    </source>
</evidence>
<keyword evidence="1" id="KW-0812">Transmembrane</keyword>
<evidence type="ECO:0000256" key="1">
    <source>
        <dbReference type="SAM" id="Phobius"/>
    </source>
</evidence>
<protein>
    <recommendedName>
        <fullName evidence="2">Luciferase domain-containing protein</fullName>
    </recommendedName>
</protein>
<feature type="domain" description="Luciferase" evidence="2">
    <location>
        <begin position="170"/>
        <end position="242"/>
    </location>
</feature>
<dbReference type="AlphaFoldDB" id="A0A8E2JL18"/>
<dbReference type="InterPro" id="IPR040841">
    <property type="entry name" value="Luciferase_dom"/>
</dbReference>
<dbReference type="EMBL" id="KV744811">
    <property type="protein sequence ID" value="OCK85909.1"/>
    <property type="molecule type" value="Genomic_DNA"/>
</dbReference>
<accession>A0A8E2JL18</accession>
<keyword evidence="4" id="KW-1185">Reference proteome</keyword>
<reference evidence="3 4" key="1">
    <citation type="journal article" date="2016" name="Nat. Commun.">
        <title>Ectomycorrhizal ecology is imprinted in the genome of the dominant symbiotic fungus Cenococcum geophilum.</title>
        <authorList>
            <consortium name="DOE Joint Genome Institute"/>
            <person name="Peter M."/>
            <person name="Kohler A."/>
            <person name="Ohm R.A."/>
            <person name="Kuo A."/>
            <person name="Krutzmann J."/>
            <person name="Morin E."/>
            <person name="Arend M."/>
            <person name="Barry K.W."/>
            <person name="Binder M."/>
            <person name="Choi C."/>
            <person name="Clum A."/>
            <person name="Copeland A."/>
            <person name="Grisel N."/>
            <person name="Haridas S."/>
            <person name="Kipfer T."/>
            <person name="LaButti K."/>
            <person name="Lindquist E."/>
            <person name="Lipzen A."/>
            <person name="Maire R."/>
            <person name="Meier B."/>
            <person name="Mihaltcheva S."/>
            <person name="Molinier V."/>
            <person name="Murat C."/>
            <person name="Poggeler S."/>
            <person name="Quandt C.A."/>
            <person name="Sperisen C."/>
            <person name="Tritt A."/>
            <person name="Tisserant E."/>
            <person name="Crous P.W."/>
            <person name="Henrissat B."/>
            <person name="Nehls U."/>
            <person name="Egli S."/>
            <person name="Spatafora J.W."/>
            <person name="Grigoriev I.V."/>
            <person name="Martin F.M."/>
        </authorList>
    </citation>
    <scope>NUCLEOTIDE SEQUENCE [LARGE SCALE GENOMIC DNA]</scope>
    <source>
        <strain evidence="3 4">CBS 459.81</strain>
    </source>
</reference>
<evidence type="ECO:0000259" key="2">
    <source>
        <dbReference type="Pfam" id="PF17648"/>
    </source>
</evidence>
<dbReference type="PANTHER" id="PTHR38695:SF1">
    <property type="entry name" value="AMINO ACID PERMEASE_ SLC12A DOMAIN-CONTAINING PROTEIN"/>
    <property type="match status" value="1"/>
</dbReference>